<dbReference type="Pfam" id="PF02687">
    <property type="entry name" value="FtsX"/>
    <property type="match status" value="1"/>
</dbReference>
<evidence type="ECO:0000256" key="5">
    <source>
        <dbReference type="ARBA" id="ARBA00023136"/>
    </source>
</evidence>
<dbReference type="EMBL" id="CAKLPZ010000003">
    <property type="protein sequence ID" value="CAH1001566.1"/>
    <property type="molecule type" value="Genomic_DNA"/>
</dbReference>
<feature type="domain" description="ABC3 transporter permease C-terminal" evidence="8">
    <location>
        <begin position="283"/>
        <end position="401"/>
    </location>
</feature>
<dbReference type="PANTHER" id="PTHR30572:SF4">
    <property type="entry name" value="ABC TRANSPORTER PERMEASE YTRF"/>
    <property type="match status" value="1"/>
</dbReference>
<evidence type="ECO:0000256" key="3">
    <source>
        <dbReference type="ARBA" id="ARBA00022692"/>
    </source>
</evidence>
<evidence type="ECO:0000256" key="7">
    <source>
        <dbReference type="SAM" id="Phobius"/>
    </source>
</evidence>
<proteinExistence type="inferred from homology"/>
<evidence type="ECO:0000259" key="9">
    <source>
        <dbReference type="Pfam" id="PF12704"/>
    </source>
</evidence>
<feature type="transmembrane region" description="Helical" evidence="7">
    <location>
        <begin position="20"/>
        <end position="44"/>
    </location>
</feature>
<evidence type="ECO:0000313" key="11">
    <source>
        <dbReference type="Proteomes" id="UP000837803"/>
    </source>
</evidence>
<dbReference type="Proteomes" id="UP000837803">
    <property type="component" value="Unassembled WGS sequence"/>
</dbReference>
<feature type="transmembrane region" description="Helical" evidence="7">
    <location>
        <begin position="333"/>
        <end position="362"/>
    </location>
</feature>
<organism evidence="10 11">
    <name type="scientific">Neolewinella maritima</name>
    <dbReference type="NCBI Taxonomy" id="1383882"/>
    <lineage>
        <taxon>Bacteria</taxon>
        <taxon>Pseudomonadati</taxon>
        <taxon>Bacteroidota</taxon>
        <taxon>Saprospiria</taxon>
        <taxon>Saprospirales</taxon>
        <taxon>Lewinellaceae</taxon>
        <taxon>Neolewinella</taxon>
    </lineage>
</organism>
<comment type="caution">
    <text evidence="10">The sequence shown here is derived from an EMBL/GenBank/DDBJ whole genome shotgun (WGS) entry which is preliminary data.</text>
</comment>
<evidence type="ECO:0000313" key="10">
    <source>
        <dbReference type="EMBL" id="CAH1001566.1"/>
    </source>
</evidence>
<keyword evidence="10" id="KW-0067">ATP-binding</keyword>
<dbReference type="GO" id="GO:0005524">
    <property type="term" value="F:ATP binding"/>
    <property type="evidence" value="ECO:0007669"/>
    <property type="project" value="UniProtKB-KW"/>
</dbReference>
<accession>A0ABN8F9Y6</accession>
<sequence length="409" mass="44269">MLTAIYTAFVEAFRNLRSNFFQTFLSVLGIIIGVGALVTMLALIDGLEQLARDSIADKSAMETVTVRKNTFRMVDGLRVQLDRTIDISQPLMDSMLADLPYPAASQLFATGTVLIDRPDTTEELAVRYTAVSLPLVEELDSVAYGRTLEAEDRERDVVVIGHTLARRLIGTSRDVVEAVGLRIAVFGQELEVVGVSPPTEDDILQTMLPLRVLDRADNGLTYSAAGLVNFARIEDVRPGKVFIDDWFAARFPAIEQPVQTLASLEMVENLELGFSLFRLVMSFLIGIAVVVGGVGVMNVLLMSITERTAEIGVRKAVGANRRRIVTQFLSESVAISVIGSVFGLLLGIVMALISAAAISYFAGFDFSAVFSGQTMAVVAVVAVLTGIVFGTYPARRAAALDPVRAIQRT</sequence>
<name>A0ABN8F9Y6_9BACT</name>
<reference evidence="10" key="1">
    <citation type="submission" date="2021-12" db="EMBL/GenBank/DDBJ databases">
        <authorList>
            <person name="Rodrigo-Torres L."/>
            <person name="Arahal R. D."/>
            <person name="Lucena T."/>
        </authorList>
    </citation>
    <scope>NUCLEOTIDE SEQUENCE</scope>
    <source>
        <strain evidence="10">CECT 8419</strain>
    </source>
</reference>
<dbReference type="InterPro" id="IPR050250">
    <property type="entry name" value="Macrolide_Exporter_MacB"/>
</dbReference>
<dbReference type="RefSeq" id="WP_238751416.1">
    <property type="nucleotide sequence ID" value="NZ_CAKLPZ010000003.1"/>
</dbReference>
<dbReference type="EC" id="3.6.3.-" evidence="10"/>
<comment type="similarity">
    <text evidence="6">Belongs to the ABC-4 integral membrane protein family.</text>
</comment>
<keyword evidence="10" id="KW-0378">Hydrolase</keyword>
<keyword evidence="11" id="KW-1185">Reference proteome</keyword>
<keyword evidence="2" id="KW-1003">Cell membrane</keyword>
<protein>
    <submittedName>
        <fullName evidence="10">Macrolide export ATP-binding/permease protein MacB</fullName>
        <ecNumber evidence="10">3.6.3.-</ecNumber>
    </submittedName>
</protein>
<evidence type="ECO:0000259" key="8">
    <source>
        <dbReference type="Pfam" id="PF02687"/>
    </source>
</evidence>
<feature type="transmembrane region" description="Helical" evidence="7">
    <location>
        <begin position="374"/>
        <end position="394"/>
    </location>
</feature>
<feature type="domain" description="MacB-like periplasmic core" evidence="9">
    <location>
        <begin position="23"/>
        <end position="199"/>
    </location>
</feature>
<keyword evidence="4 7" id="KW-1133">Transmembrane helix</keyword>
<gene>
    <name evidence="10" type="primary">macB_3</name>
    <name evidence="10" type="ORF">LEM8419_02469</name>
</gene>
<evidence type="ECO:0000256" key="1">
    <source>
        <dbReference type="ARBA" id="ARBA00004651"/>
    </source>
</evidence>
<dbReference type="Pfam" id="PF12704">
    <property type="entry name" value="MacB_PCD"/>
    <property type="match status" value="1"/>
</dbReference>
<dbReference type="InterPro" id="IPR003838">
    <property type="entry name" value="ABC3_permease_C"/>
</dbReference>
<evidence type="ECO:0000256" key="2">
    <source>
        <dbReference type="ARBA" id="ARBA00022475"/>
    </source>
</evidence>
<keyword evidence="3 7" id="KW-0812">Transmembrane</keyword>
<evidence type="ECO:0000256" key="4">
    <source>
        <dbReference type="ARBA" id="ARBA00022989"/>
    </source>
</evidence>
<evidence type="ECO:0000256" key="6">
    <source>
        <dbReference type="ARBA" id="ARBA00038076"/>
    </source>
</evidence>
<keyword evidence="10" id="KW-0547">Nucleotide-binding</keyword>
<dbReference type="PANTHER" id="PTHR30572">
    <property type="entry name" value="MEMBRANE COMPONENT OF TRANSPORTER-RELATED"/>
    <property type="match status" value="1"/>
</dbReference>
<keyword evidence="5 7" id="KW-0472">Membrane</keyword>
<dbReference type="InterPro" id="IPR025857">
    <property type="entry name" value="MacB_PCD"/>
</dbReference>
<feature type="transmembrane region" description="Helical" evidence="7">
    <location>
        <begin position="276"/>
        <end position="301"/>
    </location>
</feature>
<comment type="subcellular location">
    <subcellularLocation>
        <location evidence="1">Cell membrane</location>
        <topology evidence="1">Multi-pass membrane protein</topology>
    </subcellularLocation>
</comment>
<dbReference type="GO" id="GO:0016787">
    <property type="term" value="F:hydrolase activity"/>
    <property type="evidence" value="ECO:0007669"/>
    <property type="project" value="UniProtKB-KW"/>
</dbReference>